<feature type="compositionally biased region" description="Basic and acidic residues" evidence="1">
    <location>
        <begin position="1"/>
        <end position="10"/>
    </location>
</feature>
<feature type="region of interest" description="Disordered" evidence="1">
    <location>
        <begin position="1"/>
        <end position="56"/>
    </location>
</feature>
<gene>
    <name evidence="2" type="ORF">NCGR_LOCUS51146</name>
</gene>
<dbReference type="Proteomes" id="UP000604825">
    <property type="component" value="Unassembled WGS sequence"/>
</dbReference>
<evidence type="ECO:0000313" key="3">
    <source>
        <dbReference type="Proteomes" id="UP000604825"/>
    </source>
</evidence>
<feature type="compositionally biased region" description="Low complexity" evidence="1">
    <location>
        <begin position="83"/>
        <end position="96"/>
    </location>
</feature>
<dbReference type="PANTHER" id="PTHR34280">
    <property type="entry name" value="OS01G0920100 PROTEIN"/>
    <property type="match status" value="1"/>
</dbReference>
<evidence type="ECO:0000256" key="1">
    <source>
        <dbReference type="SAM" id="MobiDB-lite"/>
    </source>
</evidence>
<reference evidence="2" key="1">
    <citation type="submission" date="2020-10" db="EMBL/GenBank/DDBJ databases">
        <authorList>
            <person name="Han B."/>
            <person name="Lu T."/>
            <person name="Zhao Q."/>
            <person name="Huang X."/>
            <person name="Zhao Y."/>
        </authorList>
    </citation>
    <scope>NUCLEOTIDE SEQUENCE</scope>
</reference>
<comment type="caution">
    <text evidence="2">The sequence shown here is derived from an EMBL/GenBank/DDBJ whole genome shotgun (WGS) entry which is preliminary data.</text>
</comment>
<feature type="region of interest" description="Disordered" evidence="1">
    <location>
        <begin position="78"/>
        <end position="102"/>
    </location>
</feature>
<dbReference type="AlphaFoldDB" id="A0A811RCT6"/>
<organism evidence="2 3">
    <name type="scientific">Miscanthus lutarioriparius</name>
    <dbReference type="NCBI Taxonomy" id="422564"/>
    <lineage>
        <taxon>Eukaryota</taxon>
        <taxon>Viridiplantae</taxon>
        <taxon>Streptophyta</taxon>
        <taxon>Embryophyta</taxon>
        <taxon>Tracheophyta</taxon>
        <taxon>Spermatophyta</taxon>
        <taxon>Magnoliopsida</taxon>
        <taxon>Liliopsida</taxon>
        <taxon>Poales</taxon>
        <taxon>Poaceae</taxon>
        <taxon>PACMAD clade</taxon>
        <taxon>Panicoideae</taxon>
        <taxon>Andropogonodae</taxon>
        <taxon>Andropogoneae</taxon>
        <taxon>Saccharinae</taxon>
        <taxon>Miscanthus</taxon>
    </lineage>
</organism>
<sequence>MTFRRGESCSKAKKGTAAPWQNGERKVDGGGPGSNSRQVAPDTGMGNIDDGTSRDETFFEATPWFGSDCEDDFYSVNGDLTPSRSFTSRTSRTTVRAPHNLPTLGAILKAEPLKPPAPQRKLSDLLRETQDDDDIAIKGPDDLSKDHSLRIGEKANRCCVPQFAWAISCNGRRQHK</sequence>
<name>A0A811RCT6_9POAL</name>
<accession>A0A811RCT6</accession>
<dbReference type="InterPro" id="IPR038947">
    <property type="entry name" value="At3g27210-like"/>
</dbReference>
<dbReference type="EMBL" id="CAJGYO010000014">
    <property type="protein sequence ID" value="CAD6267841.1"/>
    <property type="molecule type" value="Genomic_DNA"/>
</dbReference>
<protein>
    <submittedName>
        <fullName evidence="2">Uncharacterized protein</fullName>
    </submittedName>
</protein>
<proteinExistence type="predicted"/>
<dbReference type="PANTHER" id="PTHR34280:SF1">
    <property type="entry name" value="EXPRESSED PROTEIN"/>
    <property type="match status" value="1"/>
</dbReference>
<dbReference type="OrthoDB" id="1925325at2759"/>
<evidence type="ECO:0000313" key="2">
    <source>
        <dbReference type="EMBL" id="CAD6267841.1"/>
    </source>
</evidence>
<keyword evidence="3" id="KW-1185">Reference proteome</keyword>